<name>A0A510V3C5_9CELL</name>
<feature type="domain" description="HTH cro/C1-type" evidence="6">
    <location>
        <begin position="12"/>
        <end position="48"/>
    </location>
</feature>
<accession>A0A510V3C5</accession>
<dbReference type="SMART" id="SM00354">
    <property type="entry name" value="HTH_LACI"/>
    <property type="match status" value="1"/>
</dbReference>
<keyword evidence="4" id="KW-0804">Transcription</keyword>
<evidence type="ECO:0000313" key="7">
    <source>
        <dbReference type="EMBL" id="GEK20381.1"/>
    </source>
</evidence>
<keyword evidence="1" id="KW-0678">Repressor</keyword>
<dbReference type="Pfam" id="PF00356">
    <property type="entry name" value="LacI"/>
    <property type="match status" value="1"/>
</dbReference>
<evidence type="ECO:0000259" key="5">
    <source>
        <dbReference type="PROSITE" id="PS50932"/>
    </source>
</evidence>
<dbReference type="Gene3D" id="3.40.50.2300">
    <property type="match status" value="2"/>
</dbReference>
<evidence type="ECO:0000256" key="4">
    <source>
        <dbReference type="ARBA" id="ARBA00023163"/>
    </source>
</evidence>
<keyword evidence="3" id="KW-0238">DNA-binding</keyword>
<dbReference type="Gene3D" id="1.10.260.40">
    <property type="entry name" value="lambda repressor-like DNA-binding domains"/>
    <property type="match status" value="1"/>
</dbReference>
<dbReference type="InterPro" id="IPR001387">
    <property type="entry name" value="Cro/C1-type_HTH"/>
</dbReference>
<evidence type="ECO:0000259" key="6">
    <source>
        <dbReference type="PROSITE" id="PS50943"/>
    </source>
</evidence>
<dbReference type="PROSITE" id="PS50932">
    <property type="entry name" value="HTH_LACI_2"/>
    <property type="match status" value="1"/>
</dbReference>
<dbReference type="AlphaFoldDB" id="A0A510V3C5"/>
<dbReference type="InterPro" id="IPR029475">
    <property type="entry name" value="DUF6807"/>
</dbReference>
<keyword evidence="8" id="KW-1185">Reference proteome</keyword>
<keyword evidence="2" id="KW-0805">Transcription regulation</keyword>
<dbReference type="CDD" id="cd06267">
    <property type="entry name" value="PBP1_LacI_sugar_binding-like"/>
    <property type="match status" value="1"/>
</dbReference>
<dbReference type="PROSITE" id="PS00356">
    <property type="entry name" value="HTH_LACI_1"/>
    <property type="match status" value="1"/>
</dbReference>
<dbReference type="InterPro" id="IPR046335">
    <property type="entry name" value="LacI/GalR-like_sensor"/>
</dbReference>
<dbReference type="GO" id="GO:0000976">
    <property type="term" value="F:transcription cis-regulatory region binding"/>
    <property type="evidence" value="ECO:0007669"/>
    <property type="project" value="TreeGrafter"/>
</dbReference>
<evidence type="ECO:0000313" key="8">
    <source>
        <dbReference type="Proteomes" id="UP000321118"/>
    </source>
</evidence>
<dbReference type="PROSITE" id="PS50943">
    <property type="entry name" value="HTH_CROC1"/>
    <property type="match status" value="1"/>
</dbReference>
<evidence type="ECO:0000256" key="1">
    <source>
        <dbReference type="ARBA" id="ARBA00022491"/>
    </source>
</evidence>
<organism evidence="7 8">
    <name type="scientific">Cellulomonas xylanilytica</name>
    <dbReference type="NCBI Taxonomy" id="233583"/>
    <lineage>
        <taxon>Bacteria</taxon>
        <taxon>Bacillati</taxon>
        <taxon>Actinomycetota</taxon>
        <taxon>Actinomycetes</taxon>
        <taxon>Micrococcales</taxon>
        <taxon>Cellulomonadaceae</taxon>
        <taxon>Cellulomonas</taxon>
    </lineage>
</organism>
<reference evidence="7 8" key="1">
    <citation type="submission" date="2019-07" db="EMBL/GenBank/DDBJ databases">
        <title>Whole genome shotgun sequence of Cellulomonas xylanilytica NBRC 101102.</title>
        <authorList>
            <person name="Hosoyama A."/>
            <person name="Uohara A."/>
            <person name="Ohji S."/>
            <person name="Ichikawa N."/>
        </authorList>
    </citation>
    <scope>NUCLEOTIDE SEQUENCE [LARGE SCALE GENOMIC DNA]</scope>
    <source>
        <strain evidence="7 8">NBRC 101102</strain>
    </source>
</reference>
<dbReference type="InterPro" id="IPR000843">
    <property type="entry name" value="HTH_LacI"/>
</dbReference>
<dbReference type="PANTHER" id="PTHR30146:SF148">
    <property type="entry name" value="HTH-TYPE TRANSCRIPTIONAL REPRESSOR PURR-RELATED"/>
    <property type="match status" value="1"/>
</dbReference>
<evidence type="ECO:0000256" key="3">
    <source>
        <dbReference type="ARBA" id="ARBA00023125"/>
    </source>
</evidence>
<dbReference type="EMBL" id="BJUB01000002">
    <property type="protein sequence ID" value="GEK20381.1"/>
    <property type="molecule type" value="Genomic_DNA"/>
</dbReference>
<dbReference type="Proteomes" id="UP000321118">
    <property type="component" value="Unassembled WGS sequence"/>
</dbReference>
<dbReference type="OrthoDB" id="3258243at2"/>
<protein>
    <submittedName>
        <fullName evidence="7">Transcriptional regulator</fullName>
    </submittedName>
</protein>
<dbReference type="SUPFAM" id="SSF53822">
    <property type="entry name" value="Periplasmic binding protein-like I"/>
    <property type="match status" value="1"/>
</dbReference>
<sequence>MTQNGWTRTASTIAEVAHAAGVSRATVSRVMNGRATVDPELAARVREVAEQLHYRPSNTARSLSLGRTNTVAVVVPDLANPMFQQVLRGVASAAAEEGYRVLVADTAEHAADEERIALDARLRCDALVLVSPRMPEQTLRALLPEIRPVVVVNRAADGTTPTLAIDYAAGIDQIVEHLTGLGHRHLLYLAGPTDSASHGARLDALRVAAARREDVRLSERPTGSSVEAGYAAAQDVLASRATAIVAYNDLVAFGLLARLNELGVAVPGDVSITGFDDIELARFATPSLTTATVPQAELGRQAWAHLRSLVGSETLDPTPPLIEPVLAVRASTGPVPPAARLGRRAASDPVEPEVPHLTAAAWTSEKGAYLLSGAARDGAAVPLVRYVSGERLPRVHAPRPYLHPVHSAAGTALTETSPVDHRHHYGVSMAVPVVNGTNYWGGRTFVRDEGPTLLPNHGRQVSSGTRVDDDGATLVDAVEWCDERDRPLLTEDRRLSAAPLADGRGYVLRWSSVLHAAHGPLRIESPGTNGRPSAGYGGIFWRLPSADVTTVLGAGLVGEEAVHGSLSPWLAFVQRREGATTTVLLVQDPARLRPWFARVAEYVGAGPALAWDTVVDVTEGDRLEVGLAAVVVDRALGADEAGRLAAQAWG</sequence>
<dbReference type="Pfam" id="PF14100">
    <property type="entry name" value="DUF6807"/>
    <property type="match status" value="1"/>
</dbReference>
<dbReference type="InterPro" id="IPR010982">
    <property type="entry name" value="Lambda_DNA-bd_dom_sf"/>
</dbReference>
<evidence type="ECO:0000256" key="2">
    <source>
        <dbReference type="ARBA" id="ARBA00023015"/>
    </source>
</evidence>
<dbReference type="RefSeq" id="WP_146925862.1">
    <property type="nucleotide sequence ID" value="NZ_BJUB01000002.1"/>
</dbReference>
<dbReference type="InterPro" id="IPR028082">
    <property type="entry name" value="Peripla_BP_I"/>
</dbReference>
<dbReference type="SUPFAM" id="SSF47413">
    <property type="entry name" value="lambda repressor-like DNA-binding domains"/>
    <property type="match status" value="1"/>
</dbReference>
<dbReference type="PANTHER" id="PTHR30146">
    <property type="entry name" value="LACI-RELATED TRANSCRIPTIONAL REPRESSOR"/>
    <property type="match status" value="1"/>
</dbReference>
<dbReference type="CDD" id="cd01392">
    <property type="entry name" value="HTH_LacI"/>
    <property type="match status" value="1"/>
</dbReference>
<comment type="caution">
    <text evidence="7">The sequence shown here is derived from an EMBL/GenBank/DDBJ whole genome shotgun (WGS) entry which is preliminary data.</text>
</comment>
<feature type="domain" description="HTH lacI-type" evidence="5">
    <location>
        <begin position="11"/>
        <end position="65"/>
    </location>
</feature>
<proteinExistence type="predicted"/>
<gene>
    <name evidence="7" type="ORF">CXY01_09010</name>
</gene>
<dbReference type="GO" id="GO:0003700">
    <property type="term" value="F:DNA-binding transcription factor activity"/>
    <property type="evidence" value="ECO:0007669"/>
    <property type="project" value="TreeGrafter"/>
</dbReference>
<dbReference type="Pfam" id="PF13377">
    <property type="entry name" value="Peripla_BP_3"/>
    <property type="match status" value="1"/>
</dbReference>